<protein>
    <recommendedName>
        <fullName evidence="4">Flagellar protein FliL</fullName>
    </recommendedName>
</protein>
<keyword evidence="1" id="KW-0812">Transmembrane</keyword>
<feature type="transmembrane region" description="Helical" evidence="1">
    <location>
        <begin position="12"/>
        <end position="32"/>
    </location>
</feature>
<gene>
    <name evidence="2" type="ORF">GCM10017559_15790</name>
</gene>
<evidence type="ECO:0008006" key="4">
    <source>
        <dbReference type="Google" id="ProtNLM"/>
    </source>
</evidence>
<evidence type="ECO:0000313" key="2">
    <source>
        <dbReference type="EMBL" id="GAA2996132.1"/>
    </source>
</evidence>
<reference evidence="2 3" key="1">
    <citation type="journal article" date="2019" name="Int. J. Syst. Evol. Microbiol.">
        <title>The Global Catalogue of Microorganisms (GCM) 10K type strain sequencing project: providing services to taxonomists for standard genome sequencing and annotation.</title>
        <authorList>
            <consortium name="The Broad Institute Genomics Platform"/>
            <consortium name="The Broad Institute Genome Sequencing Center for Infectious Disease"/>
            <person name="Wu L."/>
            <person name="Ma J."/>
        </authorList>
    </citation>
    <scope>NUCLEOTIDE SEQUENCE [LARGE SCALE GENOMIC DNA]</scope>
    <source>
        <strain evidence="2 3">JCM 3106</strain>
    </source>
</reference>
<accession>A0ABN3XTU9</accession>
<feature type="transmembrane region" description="Helical" evidence="1">
    <location>
        <begin position="208"/>
        <end position="227"/>
    </location>
</feature>
<comment type="caution">
    <text evidence="2">The sequence shown here is derived from an EMBL/GenBank/DDBJ whole genome shotgun (WGS) entry which is preliminary data.</text>
</comment>
<feature type="transmembrane region" description="Helical" evidence="1">
    <location>
        <begin position="182"/>
        <end position="202"/>
    </location>
</feature>
<proteinExistence type="predicted"/>
<name>A0ABN3XTU9_9ACTN</name>
<dbReference type="EMBL" id="BAAAWD010000006">
    <property type="protein sequence ID" value="GAA2996132.1"/>
    <property type="molecule type" value="Genomic_DNA"/>
</dbReference>
<keyword evidence="1" id="KW-0472">Membrane</keyword>
<dbReference type="Proteomes" id="UP001499930">
    <property type="component" value="Unassembled WGS sequence"/>
</dbReference>
<sequence length="364" mass="40156">MAFVNDDFWGKLIVAGVAALLAFLSSYVFWYLSKQREERKQLSYDLNQQLALPAAAGSLAEPVSVKYDQTEVSNLYFVTLFVENTGNRLVQNQRIRMNIKGARLLKWILDPLPEPEFGVVTEGGEDGSDLVLIIGHLERQHTVTLKMALSAAESPNIRLIPHNEQGGVEFIPRSIKTRDDELAPISRALAIAAAALVLPGIVQPLPGGEYIALTLQLALIIFLLPYAPKFIRAIALHITTRDKAQGIPTNHGLWVSDGSVHVDYMTIGPSSNITKNPTTGSNRIHPGIILLRDAIMRHLEISPEFSHIIKQLANASREIQSPKPDNSRIQDLLEEIQGKFAGSPQEQYVSGIVATMLMEFASLK</sequence>
<evidence type="ECO:0000313" key="3">
    <source>
        <dbReference type="Proteomes" id="UP001499930"/>
    </source>
</evidence>
<keyword evidence="1" id="KW-1133">Transmembrane helix</keyword>
<evidence type="ECO:0000256" key="1">
    <source>
        <dbReference type="SAM" id="Phobius"/>
    </source>
</evidence>
<organism evidence="2 3">
    <name type="scientific">Streptosporangium longisporum</name>
    <dbReference type="NCBI Taxonomy" id="46187"/>
    <lineage>
        <taxon>Bacteria</taxon>
        <taxon>Bacillati</taxon>
        <taxon>Actinomycetota</taxon>
        <taxon>Actinomycetes</taxon>
        <taxon>Streptosporangiales</taxon>
        <taxon>Streptosporangiaceae</taxon>
        <taxon>Streptosporangium</taxon>
    </lineage>
</organism>
<keyword evidence="3" id="KW-1185">Reference proteome</keyword>
<dbReference type="RefSeq" id="WP_344890458.1">
    <property type="nucleotide sequence ID" value="NZ_BAAAWD010000006.1"/>
</dbReference>